<keyword evidence="3" id="KW-1185">Reference proteome</keyword>
<dbReference type="Proteomes" id="UP000838756">
    <property type="component" value="Unassembled WGS sequence"/>
</dbReference>
<keyword evidence="1" id="KW-0812">Transmembrane</keyword>
<sequence length="155" mass="17961">MCTPLQMRAGYLKVSVYAAKCKAETLRLNWSAFKLASCVRSITRLERTLLLIGYTLDASFARRLVHSAWRRSRTLEPQRLSDFQLCPYRLFNIASRSAMPVTLVLLWISSFLTIYSKRYFKQQYVLLKDSELLTRPVLRDNGYPIIVTGNDDDLT</sequence>
<evidence type="ECO:0000313" key="2">
    <source>
        <dbReference type="EMBL" id="CAH2218808.1"/>
    </source>
</evidence>
<proteinExistence type="predicted"/>
<name>A0A8S4QUC3_9NEOP</name>
<gene>
    <name evidence="2" type="primary">jg26564</name>
    <name evidence="2" type="ORF">PAEG_LOCUS6434</name>
</gene>
<reference evidence="2" key="1">
    <citation type="submission" date="2022-03" db="EMBL/GenBank/DDBJ databases">
        <authorList>
            <person name="Lindestad O."/>
        </authorList>
    </citation>
    <scope>NUCLEOTIDE SEQUENCE</scope>
</reference>
<dbReference type="EMBL" id="CAKXAJ010019806">
    <property type="protein sequence ID" value="CAH2218808.1"/>
    <property type="molecule type" value="Genomic_DNA"/>
</dbReference>
<keyword evidence="1" id="KW-1133">Transmembrane helix</keyword>
<organism evidence="2 3">
    <name type="scientific">Pararge aegeria aegeria</name>
    <dbReference type="NCBI Taxonomy" id="348720"/>
    <lineage>
        <taxon>Eukaryota</taxon>
        <taxon>Metazoa</taxon>
        <taxon>Ecdysozoa</taxon>
        <taxon>Arthropoda</taxon>
        <taxon>Hexapoda</taxon>
        <taxon>Insecta</taxon>
        <taxon>Pterygota</taxon>
        <taxon>Neoptera</taxon>
        <taxon>Endopterygota</taxon>
        <taxon>Lepidoptera</taxon>
        <taxon>Glossata</taxon>
        <taxon>Ditrysia</taxon>
        <taxon>Papilionoidea</taxon>
        <taxon>Nymphalidae</taxon>
        <taxon>Satyrinae</taxon>
        <taxon>Satyrini</taxon>
        <taxon>Parargina</taxon>
        <taxon>Pararge</taxon>
    </lineage>
</organism>
<accession>A0A8S4QUC3</accession>
<feature type="transmembrane region" description="Helical" evidence="1">
    <location>
        <begin position="97"/>
        <end position="115"/>
    </location>
</feature>
<protein>
    <submittedName>
        <fullName evidence="2">Jg26564 protein</fullName>
    </submittedName>
</protein>
<dbReference type="AlphaFoldDB" id="A0A8S4QUC3"/>
<keyword evidence="1" id="KW-0472">Membrane</keyword>
<evidence type="ECO:0000313" key="3">
    <source>
        <dbReference type="Proteomes" id="UP000838756"/>
    </source>
</evidence>
<evidence type="ECO:0000256" key="1">
    <source>
        <dbReference type="SAM" id="Phobius"/>
    </source>
</evidence>
<comment type="caution">
    <text evidence="2">The sequence shown here is derived from an EMBL/GenBank/DDBJ whole genome shotgun (WGS) entry which is preliminary data.</text>
</comment>